<proteinExistence type="predicted"/>
<gene>
    <name evidence="3" type="primary">LOC108569980</name>
</gene>
<dbReference type="SUPFAM" id="SSF52949">
    <property type="entry name" value="Macro domain-like"/>
    <property type="match status" value="1"/>
</dbReference>
<keyword evidence="2" id="KW-1185">Reference proteome</keyword>
<dbReference type="PROSITE" id="PS51154">
    <property type="entry name" value="MACRO"/>
    <property type="match status" value="1"/>
</dbReference>
<accession>A0ABM1NKB7</accession>
<evidence type="ECO:0000313" key="3">
    <source>
        <dbReference type="RefSeq" id="XP_017787267.1"/>
    </source>
</evidence>
<evidence type="ECO:0000313" key="2">
    <source>
        <dbReference type="Proteomes" id="UP000695000"/>
    </source>
</evidence>
<dbReference type="PANTHER" id="PTHR11106">
    <property type="entry name" value="GANGLIOSIDE INDUCED DIFFERENTIATION ASSOCIATED PROTEIN 2-RELATED"/>
    <property type="match status" value="1"/>
</dbReference>
<dbReference type="SMART" id="SM00506">
    <property type="entry name" value="A1pp"/>
    <property type="match status" value="1"/>
</dbReference>
<dbReference type="Proteomes" id="UP000695000">
    <property type="component" value="Unplaced"/>
</dbReference>
<dbReference type="Pfam" id="PF01661">
    <property type="entry name" value="Macro"/>
    <property type="match status" value="1"/>
</dbReference>
<dbReference type="GeneID" id="108569980"/>
<name>A0ABM1NKB7_NICVS</name>
<sequence length="272" mass="30633">MILCRPRLYRSFGSWVNTKQLIHRAEMSTAEQAVSKPQWQDEKKKFLSLAMHDKRKVYRCGSKFFTLSDIKTWHDFVLDYKKLAPKIPLLPNHKLDQNVNIELTKKVSIYRGDITTLEVDAIVNAANKSLEGGGGVDGAIHRAAGPFLLAENRTLGGCEVGEAKLSGGYQLPAKYVISTVGPRGEKPDFLRNCYKNSLDLLVEKQLHSIAFPCISTGIYGYPLKPAAHVAVMAVRKHLEENFAQIERVIFCLFSETDEEIYQGILQSYFPLN</sequence>
<dbReference type="RefSeq" id="XP_017787267.1">
    <property type="nucleotide sequence ID" value="XM_017931778.1"/>
</dbReference>
<feature type="domain" description="Macro" evidence="1">
    <location>
        <begin position="94"/>
        <end position="269"/>
    </location>
</feature>
<dbReference type="InterPro" id="IPR043472">
    <property type="entry name" value="Macro_dom-like"/>
</dbReference>
<dbReference type="InterPro" id="IPR002589">
    <property type="entry name" value="Macro_dom"/>
</dbReference>
<dbReference type="Gene3D" id="3.40.220.10">
    <property type="entry name" value="Leucine Aminopeptidase, subunit E, domain 1"/>
    <property type="match status" value="1"/>
</dbReference>
<protein>
    <submittedName>
        <fullName evidence="3">Macro domain-containing protein CT2219-like</fullName>
    </submittedName>
</protein>
<evidence type="ECO:0000259" key="1">
    <source>
        <dbReference type="PROSITE" id="PS51154"/>
    </source>
</evidence>
<organism evidence="2 3">
    <name type="scientific">Nicrophorus vespilloides</name>
    <name type="common">Boreal carrion beetle</name>
    <dbReference type="NCBI Taxonomy" id="110193"/>
    <lineage>
        <taxon>Eukaryota</taxon>
        <taxon>Metazoa</taxon>
        <taxon>Ecdysozoa</taxon>
        <taxon>Arthropoda</taxon>
        <taxon>Hexapoda</taxon>
        <taxon>Insecta</taxon>
        <taxon>Pterygota</taxon>
        <taxon>Neoptera</taxon>
        <taxon>Endopterygota</taxon>
        <taxon>Coleoptera</taxon>
        <taxon>Polyphaga</taxon>
        <taxon>Staphyliniformia</taxon>
        <taxon>Silphidae</taxon>
        <taxon>Nicrophorinae</taxon>
        <taxon>Nicrophorus</taxon>
    </lineage>
</organism>
<dbReference type="CDD" id="cd02908">
    <property type="entry name" value="Macro_OAADPr_deacetylase"/>
    <property type="match status" value="1"/>
</dbReference>
<dbReference type="PANTHER" id="PTHR11106:SF27">
    <property type="entry name" value="MACRO DOMAIN-CONTAINING PROTEIN"/>
    <property type="match status" value="1"/>
</dbReference>
<reference evidence="3" key="1">
    <citation type="submission" date="2025-08" db="UniProtKB">
        <authorList>
            <consortium name="RefSeq"/>
        </authorList>
    </citation>
    <scope>IDENTIFICATION</scope>
    <source>
        <tissue evidence="3">Whole Larva</tissue>
    </source>
</reference>